<proteinExistence type="predicted"/>
<dbReference type="Proteomes" id="UP000308744">
    <property type="component" value="Unassembled WGS sequence"/>
</dbReference>
<reference evidence="1 2" key="1">
    <citation type="submission" date="2019-04" db="EMBL/GenBank/DDBJ databases">
        <title>Lysinibacillus genome sequencing.</title>
        <authorList>
            <person name="Dunlap C."/>
        </authorList>
    </citation>
    <scope>NUCLEOTIDE SEQUENCE [LARGE SCALE GENOMIC DNA]</scope>
    <source>
        <strain evidence="1 2">CCTCC AB 2010389</strain>
    </source>
</reference>
<keyword evidence="2" id="KW-1185">Reference proteome</keyword>
<evidence type="ECO:0000313" key="2">
    <source>
        <dbReference type="Proteomes" id="UP000308744"/>
    </source>
</evidence>
<organism evidence="1 2">
    <name type="scientific">Lysinibacillus mangiferihumi</name>
    <dbReference type="NCBI Taxonomy" id="1130819"/>
    <lineage>
        <taxon>Bacteria</taxon>
        <taxon>Bacillati</taxon>
        <taxon>Bacillota</taxon>
        <taxon>Bacilli</taxon>
        <taxon>Bacillales</taxon>
        <taxon>Bacillaceae</taxon>
        <taxon>Lysinibacillus</taxon>
    </lineage>
</organism>
<dbReference type="EMBL" id="SZPU01000012">
    <property type="protein sequence ID" value="TKI71917.1"/>
    <property type="molecule type" value="Genomic_DNA"/>
</dbReference>
<gene>
    <name evidence="1" type="ORF">FC756_03740</name>
</gene>
<name>A0A4U2ZBW1_9BACI</name>
<comment type="caution">
    <text evidence="1">The sequence shown here is derived from an EMBL/GenBank/DDBJ whole genome shotgun (WGS) entry which is preliminary data.</text>
</comment>
<dbReference type="AlphaFoldDB" id="A0A4U2ZBW1"/>
<dbReference type="RefSeq" id="WP_107894763.1">
    <property type="nucleotide sequence ID" value="NZ_PYWM01000005.1"/>
</dbReference>
<sequence length="197" mass="23309">MNNKYEDFKLKMDIKPGAYHGNTVRKNITQSLWKKIRSSVLEERNYACTICGYQPPVEEFKKLHVHEVEEYGEDELLCILKDLDLICVNCHSWQHIGRTFSKLNNEQINKLKLHFISVNNCSEDDYKEYLRKFKIRKREAALKAIEVEVKMLGKNTVLDNLVLYRIEGAIPFKEEVIKQLANKGLYRFYDDEDELMI</sequence>
<accession>A0A4U2ZBW1</accession>
<evidence type="ECO:0000313" key="1">
    <source>
        <dbReference type="EMBL" id="TKI71917.1"/>
    </source>
</evidence>
<protein>
    <recommendedName>
        <fullName evidence="3">HNH endonuclease</fullName>
    </recommendedName>
</protein>
<evidence type="ECO:0008006" key="3">
    <source>
        <dbReference type="Google" id="ProtNLM"/>
    </source>
</evidence>